<evidence type="ECO:0000256" key="3">
    <source>
        <dbReference type="ARBA" id="ARBA00022946"/>
    </source>
</evidence>
<feature type="compositionally biased region" description="Basic and acidic residues" evidence="8">
    <location>
        <begin position="356"/>
        <end position="367"/>
    </location>
</feature>
<dbReference type="InterPro" id="IPR015324">
    <property type="entry name" value="Ribosomal_Rsm22-like"/>
</dbReference>
<dbReference type="PANTHER" id="PTHR13184">
    <property type="entry name" value="37S RIBOSOMAL PROTEIN S22"/>
    <property type="match status" value="1"/>
</dbReference>
<dbReference type="GO" id="GO:0051536">
    <property type="term" value="F:iron-sulfur cluster binding"/>
    <property type="evidence" value="ECO:0007669"/>
    <property type="project" value="UniProtKB-KW"/>
</dbReference>
<keyword evidence="2" id="KW-0479">Metal-binding</keyword>
<comment type="function">
    <text evidence="7">Mitochondrial ribosome (mitoribosome) assembly factor. Binds at the interface of the head and body domains of the mitochondrial small ribosomal subunit (mt-SSU), occluding the mRNA channel and preventing compaction of the head domain towards the body. Probable inactive methyltransferase: retains the characteristic folding and ability to bind S-adenosyl-L-methionine, but it probably lost its methyltransferase activity.</text>
</comment>
<organism evidence="9">
    <name type="scientific">Timema douglasi</name>
    <name type="common">Walking stick</name>
    <dbReference type="NCBI Taxonomy" id="61478"/>
    <lineage>
        <taxon>Eukaryota</taxon>
        <taxon>Metazoa</taxon>
        <taxon>Ecdysozoa</taxon>
        <taxon>Arthropoda</taxon>
        <taxon>Hexapoda</taxon>
        <taxon>Insecta</taxon>
        <taxon>Pterygota</taxon>
        <taxon>Neoptera</taxon>
        <taxon>Polyneoptera</taxon>
        <taxon>Phasmatodea</taxon>
        <taxon>Timematodea</taxon>
        <taxon>Timematoidea</taxon>
        <taxon>Timematidae</taxon>
        <taxon>Timema</taxon>
    </lineage>
</organism>
<protein>
    <submittedName>
        <fullName evidence="9">Uncharacterized protein</fullName>
    </submittedName>
</protein>
<gene>
    <name evidence="9" type="ORF">TDIB3V08_LOCUS3786</name>
</gene>
<feature type="region of interest" description="Disordered" evidence="8">
    <location>
        <begin position="337"/>
        <end position="367"/>
    </location>
</feature>
<evidence type="ECO:0000256" key="6">
    <source>
        <dbReference type="ARBA" id="ARBA00023128"/>
    </source>
</evidence>
<dbReference type="Pfam" id="PF09243">
    <property type="entry name" value="Rsm22"/>
    <property type="match status" value="2"/>
</dbReference>
<evidence type="ECO:0000256" key="1">
    <source>
        <dbReference type="ARBA" id="ARBA00004173"/>
    </source>
</evidence>
<dbReference type="GO" id="GO:0003735">
    <property type="term" value="F:structural constituent of ribosome"/>
    <property type="evidence" value="ECO:0007669"/>
    <property type="project" value="TreeGrafter"/>
</dbReference>
<reference evidence="9" key="1">
    <citation type="submission" date="2020-11" db="EMBL/GenBank/DDBJ databases">
        <authorList>
            <person name="Tran Van P."/>
        </authorList>
    </citation>
    <scope>NUCLEOTIDE SEQUENCE</scope>
</reference>
<dbReference type="GO" id="GO:0008168">
    <property type="term" value="F:methyltransferase activity"/>
    <property type="evidence" value="ECO:0007669"/>
    <property type="project" value="InterPro"/>
</dbReference>
<name>A0A7R8VI15_TIMDO</name>
<keyword evidence="6" id="KW-0496">Mitochondrion</keyword>
<dbReference type="GO" id="GO:0005763">
    <property type="term" value="C:mitochondrial small ribosomal subunit"/>
    <property type="evidence" value="ECO:0007669"/>
    <property type="project" value="TreeGrafter"/>
</dbReference>
<dbReference type="GO" id="GO:0046872">
    <property type="term" value="F:metal ion binding"/>
    <property type="evidence" value="ECO:0007669"/>
    <property type="project" value="UniProtKB-KW"/>
</dbReference>
<evidence type="ECO:0000256" key="8">
    <source>
        <dbReference type="SAM" id="MobiDB-lite"/>
    </source>
</evidence>
<evidence type="ECO:0000313" key="9">
    <source>
        <dbReference type="EMBL" id="CAD7197480.1"/>
    </source>
</evidence>
<evidence type="ECO:0000256" key="7">
    <source>
        <dbReference type="ARBA" id="ARBA00045681"/>
    </source>
</evidence>
<sequence>MADHMTPLSAEFGIIFANRQQLLDKPIKSLLEEAATLERHLHGRHPPKEEHELKILSHKVEQDIDSRSKIDISVLSEESRKHVLKIKQKQVRRRFHECVYHWKPIPYNHHKGLLYLLGRAAREVWGNSLHEYFNVDCCAEMNNLASLLLRDGKEDREMPLKGVFYRQFLPASHSLKYDIVVSAYSLFELPSSESRLETILALWNKTQAYLVIVEQGTNAGFKCPHDLSCPRFIRDDIPCNFEATYSPLTFGRNPEFKKERYSYVILKKGHRPVEDRQWPRLVSPTLIRHKHAICRMCSSAGKLDEIIFTVSRHGKSSYKCARASKWGDLLPIKVESVNGSQETNADKIDSGSQETNPEKMDSEQKDS</sequence>
<accession>A0A7R8VI15</accession>
<evidence type="ECO:0000256" key="4">
    <source>
        <dbReference type="ARBA" id="ARBA00023004"/>
    </source>
</evidence>
<dbReference type="AlphaFoldDB" id="A0A7R8VI15"/>
<dbReference type="PANTHER" id="PTHR13184:SF5">
    <property type="entry name" value="METHYLTRANSFERASE-LIKE PROTEIN 17, MITOCHONDRIAL"/>
    <property type="match status" value="1"/>
</dbReference>
<keyword evidence="4" id="KW-0408">Iron</keyword>
<evidence type="ECO:0000256" key="2">
    <source>
        <dbReference type="ARBA" id="ARBA00022723"/>
    </source>
</evidence>
<keyword evidence="5" id="KW-0411">Iron-sulfur</keyword>
<comment type="subcellular location">
    <subcellularLocation>
        <location evidence="1">Mitochondrion</location>
    </subcellularLocation>
</comment>
<dbReference type="GO" id="GO:0006412">
    <property type="term" value="P:translation"/>
    <property type="evidence" value="ECO:0007669"/>
    <property type="project" value="InterPro"/>
</dbReference>
<proteinExistence type="predicted"/>
<dbReference type="EMBL" id="OA565671">
    <property type="protein sequence ID" value="CAD7197480.1"/>
    <property type="molecule type" value="Genomic_DNA"/>
</dbReference>
<keyword evidence="3" id="KW-0809">Transit peptide</keyword>
<evidence type="ECO:0000256" key="5">
    <source>
        <dbReference type="ARBA" id="ARBA00023014"/>
    </source>
</evidence>
<dbReference type="InterPro" id="IPR052571">
    <property type="entry name" value="Mt_RNA_Methyltransferase"/>
</dbReference>